<dbReference type="RefSeq" id="WP_016892587.1">
    <property type="nucleotide sequence ID" value="NZ_CSWP01000002.1"/>
</dbReference>
<dbReference type="EMBL" id="CSWP01000002">
    <property type="protein sequence ID" value="CPV43175.1"/>
    <property type="molecule type" value="Genomic_DNA"/>
</dbReference>
<sequence length="89" mass="10054">MSKYRTYINGHRAEHDQRIPDTSTLHEAVTQIVGWANETGAEIVGVSGQKFTLLQEGEGPHDLSDYELSIRKMPTHRRMTAADLNRVYG</sequence>
<dbReference type="Proteomes" id="UP000045782">
    <property type="component" value="Unassembled WGS sequence"/>
</dbReference>
<evidence type="ECO:0000313" key="1">
    <source>
        <dbReference type="EMBL" id="CPV43175.1"/>
    </source>
</evidence>
<proteinExistence type="predicted"/>
<organism evidence="1 2">
    <name type="scientific">Mycobacteroides abscessus</name>
    <dbReference type="NCBI Taxonomy" id="36809"/>
    <lineage>
        <taxon>Bacteria</taxon>
        <taxon>Bacillati</taxon>
        <taxon>Actinomycetota</taxon>
        <taxon>Actinomycetes</taxon>
        <taxon>Mycobacteriales</taxon>
        <taxon>Mycobacteriaceae</taxon>
        <taxon>Mycobacteroides</taxon>
    </lineage>
</organism>
<reference evidence="1 2" key="1">
    <citation type="submission" date="2015-03" db="EMBL/GenBank/DDBJ databases">
        <authorList>
            <person name="Murphy D."/>
        </authorList>
    </citation>
    <scope>NUCLEOTIDE SEQUENCE [LARGE SCALE GENOMIC DNA]</scope>
    <source>
        <strain evidence="1 2">PAP088</strain>
    </source>
</reference>
<accession>A0A0U0ZKY7</accession>
<evidence type="ECO:0000313" key="2">
    <source>
        <dbReference type="Proteomes" id="UP000045782"/>
    </source>
</evidence>
<gene>
    <name evidence="1" type="ORF">ERS075579_01467</name>
</gene>
<name>A0A0U0ZKY7_9MYCO</name>
<dbReference type="AlphaFoldDB" id="A0A0U0ZKY7"/>
<protein>
    <submittedName>
        <fullName evidence="1">Uncharacterized protein</fullName>
    </submittedName>
</protein>